<dbReference type="InterPro" id="IPR043128">
    <property type="entry name" value="Rev_trsase/Diguanyl_cyclase"/>
</dbReference>
<reference evidence="4 5" key="1">
    <citation type="submission" date="2019-07" db="EMBL/GenBank/DDBJ databases">
        <title>Quadrisphaera sp. strain DD2A genome sequencing and assembly.</title>
        <authorList>
            <person name="Kim I."/>
        </authorList>
    </citation>
    <scope>NUCLEOTIDE SEQUENCE [LARGE SCALE GENOMIC DNA]</scope>
    <source>
        <strain evidence="4 5">DD2A</strain>
    </source>
</reference>
<sequence>MRGVPCTPPSVGVLWPASRAPAQVALRARQRRGAGGSGVSCGSLVLCGAAPALTLPGGRRCRALTPGALRAEGTCVEVAETTQRRTSTRATAGLVVGTWGGSAAAAGTALGLCAATGSPWPAAVLPVLGGALAVAPLSGLATAAAAAPLAGATVVVALAAIGSGDLEAAAGLGAALVVGALVAVVVLLVRRRTASQLEAALQLADAVSVVDESTGCYNANGLDLLARHVLGAARRSSGAMHASLVQLGDLEPVRELGGPEAVAEVVGGVADALRSSTRGADVVGRWADDLFVVLGPGTGTTPAELERRLRVRLLGSPDAPLVRWACSLTVGSGLLEPWDSGGLAELVGRAEQDLALRRALRAPSAVEPVRSRPSRRSEDQPGSIG</sequence>
<evidence type="ECO:0000256" key="1">
    <source>
        <dbReference type="SAM" id="MobiDB-lite"/>
    </source>
</evidence>
<dbReference type="Pfam" id="PF00990">
    <property type="entry name" value="GGDEF"/>
    <property type="match status" value="1"/>
</dbReference>
<feature type="transmembrane region" description="Helical" evidence="2">
    <location>
        <begin position="168"/>
        <end position="189"/>
    </location>
</feature>
<feature type="transmembrane region" description="Helical" evidence="2">
    <location>
        <begin position="92"/>
        <end position="112"/>
    </location>
</feature>
<protein>
    <submittedName>
        <fullName evidence="4">GGDEF domain-containing protein</fullName>
    </submittedName>
</protein>
<proteinExistence type="predicted"/>
<gene>
    <name evidence="4" type="ORF">FMM08_06595</name>
</gene>
<dbReference type="SUPFAM" id="SSF55073">
    <property type="entry name" value="Nucleotide cyclase"/>
    <property type="match status" value="1"/>
</dbReference>
<dbReference type="InterPro" id="IPR000160">
    <property type="entry name" value="GGDEF_dom"/>
</dbReference>
<keyword evidence="2" id="KW-0472">Membrane</keyword>
<evidence type="ECO:0000256" key="2">
    <source>
        <dbReference type="SAM" id="Phobius"/>
    </source>
</evidence>
<comment type="caution">
    <text evidence="4">The sequence shown here is derived from an EMBL/GenBank/DDBJ whole genome shotgun (WGS) entry which is preliminary data.</text>
</comment>
<name>A0A5C8ZH37_9ACTN</name>
<dbReference type="OrthoDB" id="5191441at2"/>
<dbReference type="Proteomes" id="UP000321234">
    <property type="component" value="Unassembled WGS sequence"/>
</dbReference>
<keyword evidence="5" id="KW-1185">Reference proteome</keyword>
<dbReference type="AlphaFoldDB" id="A0A5C8ZH37"/>
<keyword evidence="2" id="KW-1133">Transmembrane helix</keyword>
<feature type="domain" description="GGDEF" evidence="3">
    <location>
        <begin position="209"/>
        <end position="353"/>
    </location>
</feature>
<feature type="region of interest" description="Disordered" evidence="1">
    <location>
        <begin position="362"/>
        <end position="385"/>
    </location>
</feature>
<dbReference type="InterPro" id="IPR029787">
    <property type="entry name" value="Nucleotide_cyclase"/>
</dbReference>
<dbReference type="EMBL" id="VKAC01000003">
    <property type="protein sequence ID" value="TXR57127.1"/>
    <property type="molecule type" value="Genomic_DNA"/>
</dbReference>
<evidence type="ECO:0000313" key="5">
    <source>
        <dbReference type="Proteomes" id="UP000321234"/>
    </source>
</evidence>
<feature type="transmembrane region" description="Helical" evidence="2">
    <location>
        <begin position="118"/>
        <end position="137"/>
    </location>
</feature>
<feature type="transmembrane region" description="Helical" evidence="2">
    <location>
        <begin position="144"/>
        <end position="162"/>
    </location>
</feature>
<organism evidence="4 5">
    <name type="scientific">Quadrisphaera setariae</name>
    <dbReference type="NCBI Taxonomy" id="2593304"/>
    <lineage>
        <taxon>Bacteria</taxon>
        <taxon>Bacillati</taxon>
        <taxon>Actinomycetota</taxon>
        <taxon>Actinomycetes</taxon>
        <taxon>Kineosporiales</taxon>
        <taxon>Kineosporiaceae</taxon>
        <taxon>Quadrisphaera</taxon>
    </lineage>
</organism>
<keyword evidence="2" id="KW-0812">Transmembrane</keyword>
<evidence type="ECO:0000313" key="4">
    <source>
        <dbReference type="EMBL" id="TXR57127.1"/>
    </source>
</evidence>
<dbReference type="Gene3D" id="3.30.70.270">
    <property type="match status" value="1"/>
</dbReference>
<accession>A0A5C8ZH37</accession>
<evidence type="ECO:0000259" key="3">
    <source>
        <dbReference type="Pfam" id="PF00990"/>
    </source>
</evidence>